<keyword evidence="1 2" id="KW-0597">Phosphoprotein</keyword>
<feature type="domain" description="Response regulatory" evidence="4">
    <location>
        <begin position="74"/>
        <end position="234"/>
    </location>
</feature>
<evidence type="ECO:0000313" key="5">
    <source>
        <dbReference type="EMBL" id="PSS22313.1"/>
    </source>
</evidence>
<dbReference type="Proteomes" id="UP000241818">
    <property type="component" value="Unassembled WGS sequence"/>
</dbReference>
<dbReference type="PANTHER" id="PTHR45339">
    <property type="entry name" value="HYBRID SIGNAL TRANSDUCTION HISTIDINE KINASE J"/>
    <property type="match status" value="1"/>
</dbReference>
<evidence type="ECO:0000256" key="3">
    <source>
        <dbReference type="SAM" id="MobiDB-lite"/>
    </source>
</evidence>
<sequence>MESQFDGRLQASASQAPAQNNDGQVLARLRALTLHHGNHAQYQESTVLPPSSIPQSSTDPIPTALQQDGPRSLRILLVRDNVINLKVINAFLLKHKYDRITTARNGNQAVAAVRQAADQGESFDLILMDVSMPGMDGFEATRLIRSFERGSEQGVDSREHGMLAMGKGEDDPLAGEVKEKDSSGGRGRNRAYIVALSEYGYASVRDEVERSGFDCIISRPTNLGKVRELLQRLQKEKE</sequence>
<organism evidence="5 6">
    <name type="scientific">Amorphotheca resinae ATCC 22711</name>
    <dbReference type="NCBI Taxonomy" id="857342"/>
    <lineage>
        <taxon>Eukaryota</taxon>
        <taxon>Fungi</taxon>
        <taxon>Dikarya</taxon>
        <taxon>Ascomycota</taxon>
        <taxon>Pezizomycotina</taxon>
        <taxon>Leotiomycetes</taxon>
        <taxon>Helotiales</taxon>
        <taxon>Amorphothecaceae</taxon>
        <taxon>Amorphotheca</taxon>
    </lineage>
</organism>
<dbReference type="OrthoDB" id="303614at2759"/>
<feature type="region of interest" description="Disordered" evidence="3">
    <location>
        <begin position="1"/>
        <end position="21"/>
    </location>
</feature>
<gene>
    <name evidence="5" type="ORF">M430DRAFT_34220</name>
</gene>
<dbReference type="InterPro" id="IPR001789">
    <property type="entry name" value="Sig_transdc_resp-reg_receiver"/>
</dbReference>
<dbReference type="Pfam" id="PF00072">
    <property type="entry name" value="Response_reg"/>
    <property type="match status" value="1"/>
</dbReference>
<proteinExistence type="predicted"/>
<dbReference type="CDD" id="cd17546">
    <property type="entry name" value="REC_hyHK_CKI1_RcsC-like"/>
    <property type="match status" value="1"/>
</dbReference>
<dbReference type="AlphaFoldDB" id="A0A2T3B6F3"/>
<feature type="region of interest" description="Disordered" evidence="3">
    <location>
        <begin position="41"/>
        <end position="66"/>
    </location>
</feature>
<dbReference type="PROSITE" id="PS50110">
    <property type="entry name" value="RESPONSE_REGULATORY"/>
    <property type="match status" value="1"/>
</dbReference>
<dbReference type="InterPro" id="IPR011006">
    <property type="entry name" value="CheY-like_superfamily"/>
</dbReference>
<dbReference type="GeneID" id="36574589"/>
<feature type="modified residue" description="4-aspartylphosphate" evidence="2">
    <location>
        <position position="129"/>
    </location>
</feature>
<dbReference type="SUPFAM" id="SSF52172">
    <property type="entry name" value="CheY-like"/>
    <property type="match status" value="1"/>
</dbReference>
<name>A0A2T3B6F3_AMORE</name>
<feature type="compositionally biased region" description="Low complexity" evidence="3">
    <location>
        <begin position="10"/>
        <end position="19"/>
    </location>
</feature>
<reference evidence="5 6" key="1">
    <citation type="journal article" date="2018" name="New Phytol.">
        <title>Comparative genomics and transcriptomics depict ericoid mycorrhizal fungi as versatile saprotrophs and plant mutualists.</title>
        <authorList>
            <person name="Martino E."/>
            <person name="Morin E."/>
            <person name="Grelet G.A."/>
            <person name="Kuo A."/>
            <person name="Kohler A."/>
            <person name="Daghino S."/>
            <person name="Barry K.W."/>
            <person name="Cichocki N."/>
            <person name="Clum A."/>
            <person name="Dockter R.B."/>
            <person name="Hainaut M."/>
            <person name="Kuo R.C."/>
            <person name="LaButti K."/>
            <person name="Lindahl B.D."/>
            <person name="Lindquist E.A."/>
            <person name="Lipzen A."/>
            <person name="Khouja H.R."/>
            <person name="Magnuson J."/>
            <person name="Murat C."/>
            <person name="Ohm R.A."/>
            <person name="Singer S.W."/>
            <person name="Spatafora J.W."/>
            <person name="Wang M."/>
            <person name="Veneault-Fourrey C."/>
            <person name="Henrissat B."/>
            <person name="Grigoriev I.V."/>
            <person name="Martin F.M."/>
            <person name="Perotto S."/>
        </authorList>
    </citation>
    <scope>NUCLEOTIDE SEQUENCE [LARGE SCALE GENOMIC DNA]</scope>
    <source>
        <strain evidence="5 6">ATCC 22711</strain>
    </source>
</reference>
<evidence type="ECO:0000256" key="1">
    <source>
        <dbReference type="ARBA" id="ARBA00022553"/>
    </source>
</evidence>
<dbReference type="Gene3D" id="3.40.50.2300">
    <property type="match status" value="1"/>
</dbReference>
<feature type="region of interest" description="Disordered" evidence="3">
    <location>
        <begin position="165"/>
        <end position="186"/>
    </location>
</feature>
<dbReference type="InParanoid" id="A0A2T3B6F3"/>
<dbReference type="STRING" id="857342.A0A2T3B6F3"/>
<dbReference type="PANTHER" id="PTHR45339:SF3">
    <property type="entry name" value="HISTIDINE KINASE"/>
    <property type="match status" value="1"/>
</dbReference>
<protein>
    <recommendedName>
        <fullName evidence="4">Response regulatory domain-containing protein</fullName>
    </recommendedName>
</protein>
<dbReference type="GO" id="GO:0000160">
    <property type="term" value="P:phosphorelay signal transduction system"/>
    <property type="evidence" value="ECO:0007669"/>
    <property type="project" value="InterPro"/>
</dbReference>
<evidence type="ECO:0000313" key="6">
    <source>
        <dbReference type="Proteomes" id="UP000241818"/>
    </source>
</evidence>
<evidence type="ECO:0000259" key="4">
    <source>
        <dbReference type="PROSITE" id="PS50110"/>
    </source>
</evidence>
<dbReference type="SMART" id="SM00448">
    <property type="entry name" value="REC"/>
    <property type="match status" value="1"/>
</dbReference>
<evidence type="ECO:0000256" key="2">
    <source>
        <dbReference type="PROSITE-ProRule" id="PRU00169"/>
    </source>
</evidence>
<dbReference type="RefSeq" id="XP_024722468.1">
    <property type="nucleotide sequence ID" value="XM_024866508.1"/>
</dbReference>
<keyword evidence="6" id="KW-1185">Reference proteome</keyword>
<accession>A0A2T3B6F3</accession>
<dbReference type="EMBL" id="KZ679009">
    <property type="protein sequence ID" value="PSS22313.1"/>
    <property type="molecule type" value="Genomic_DNA"/>
</dbReference>